<protein>
    <submittedName>
        <fullName evidence="2">Uncharacterized protein</fullName>
    </submittedName>
</protein>
<keyword evidence="3" id="KW-1185">Reference proteome</keyword>
<comment type="caution">
    <text evidence="2">The sequence shown here is derived from an EMBL/GenBank/DDBJ whole genome shotgun (WGS) entry which is preliminary data.</text>
</comment>
<dbReference type="Proteomes" id="UP001157125">
    <property type="component" value="Unassembled WGS sequence"/>
</dbReference>
<reference evidence="3" key="1">
    <citation type="journal article" date="2019" name="Int. J. Syst. Evol. Microbiol.">
        <title>The Global Catalogue of Microorganisms (GCM) 10K type strain sequencing project: providing services to taxonomists for standard genome sequencing and annotation.</title>
        <authorList>
            <consortium name="The Broad Institute Genomics Platform"/>
            <consortium name="The Broad Institute Genome Sequencing Center for Infectious Disease"/>
            <person name="Wu L."/>
            <person name="Ma J."/>
        </authorList>
    </citation>
    <scope>NUCLEOTIDE SEQUENCE [LARGE SCALE GENOMIC DNA]</scope>
    <source>
        <strain evidence="3">NBRC 112299</strain>
    </source>
</reference>
<dbReference type="EMBL" id="BSUN01000001">
    <property type="protein sequence ID" value="GMA36747.1"/>
    <property type="molecule type" value="Genomic_DNA"/>
</dbReference>
<evidence type="ECO:0000256" key="1">
    <source>
        <dbReference type="SAM" id="MobiDB-lite"/>
    </source>
</evidence>
<feature type="region of interest" description="Disordered" evidence="1">
    <location>
        <begin position="1"/>
        <end position="25"/>
    </location>
</feature>
<evidence type="ECO:0000313" key="2">
    <source>
        <dbReference type="EMBL" id="GMA36747.1"/>
    </source>
</evidence>
<accession>A0ABQ6IFR3</accession>
<sequence>MSEPTDPDATGHTAHPGPEVPRTKDTIMTTTITPREARQISAANASGRPTALLVHGLWLLAESLGLLEGASRGRRLRRRRR</sequence>
<name>A0ABQ6IFR3_9MICO</name>
<proteinExistence type="predicted"/>
<gene>
    <name evidence="2" type="ORF">GCM10025876_29510</name>
</gene>
<organism evidence="2 3">
    <name type="scientific">Demequina litorisediminis</name>
    <dbReference type="NCBI Taxonomy" id="1849022"/>
    <lineage>
        <taxon>Bacteria</taxon>
        <taxon>Bacillati</taxon>
        <taxon>Actinomycetota</taxon>
        <taxon>Actinomycetes</taxon>
        <taxon>Micrococcales</taxon>
        <taxon>Demequinaceae</taxon>
        <taxon>Demequina</taxon>
    </lineage>
</organism>
<evidence type="ECO:0000313" key="3">
    <source>
        <dbReference type="Proteomes" id="UP001157125"/>
    </source>
</evidence>